<dbReference type="SUPFAM" id="SSF49373">
    <property type="entry name" value="Invasin/intimin cell-adhesion fragments"/>
    <property type="match status" value="1"/>
</dbReference>
<dbReference type="Proteomes" id="UP000318995">
    <property type="component" value="Unassembled WGS sequence"/>
</dbReference>
<evidence type="ECO:0000313" key="3">
    <source>
        <dbReference type="Proteomes" id="UP000318995"/>
    </source>
</evidence>
<feature type="compositionally biased region" description="Low complexity" evidence="1">
    <location>
        <begin position="10"/>
        <end position="20"/>
    </location>
</feature>
<dbReference type="OrthoDB" id="259211at2"/>
<organism evidence="2 3">
    <name type="scientific">Botrimarina hoheduenensis</name>
    <dbReference type="NCBI Taxonomy" id="2528000"/>
    <lineage>
        <taxon>Bacteria</taxon>
        <taxon>Pseudomonadati</taxon>
        <taxon>Planctomycetota</taxon>
        <taxon>Planctomycetia</taxon>
        <taxon>Pirellulales</taxon>
        <taxon>Lacipirellulaceae</taxon>
        <taxon>Botrimarina</taxon>
    </lineage>
</organism>
<sequence length="857" mass="91129">MEGVLFPLEGSGTSPGPTTGIAPMIGACRREKSTRSLPFGIRARAHEVRLRGPFRTVTEARAPPGRSARPLPYAPTPVPRSDGLFAVTRSPRHRRLQQPLRVLAMIALALVTAGCSGLPRIDPSGRRFLIWPEPPAPVTGIDPTLGNPLGNVNAAPVYAPGSGGTTGLPLTGGGVLTPVSGAPGQAPPRADERLSITPERVLAPVGSEVILRAGVCGPQDYLRTNRRIEWMLGTEGTGQFVTVGEQGEMDILRYPWQRPNKQDNTFAVGYTSPFHTCLNRGTADPTDDVQVRPGDAWITVTSASEGASYITAHAPESRDWDARRARATIYWVDAEWQIPPSLSVQPGQTAQLTTTVLRKTDGAPVQGWEVRYEVVQGSSARLGYASGEASIATTDAQGRATMQVTPTDDLPGTAVVRVTIARPAQSAPMPSPRLELGSGESVVMWTPSAGAGGGVIGPFTPSQGGSVPPTPFEPPPSDNVPPIGPADRGAPLLEVYVQRDNQRAIRVNDAIPVTITVENRGDAPARNLVIFDRFESGLANDQAPPGESQIKYEGRFPDLGPGESDVVRLEFRAVAPGRHCHYVRVTMDGTDAAVTEQCFAIEALPQAASPTLDIRIEAELRRTVGQSYELRPRVYNTSGTPAENLRVELRYGTELSPEAAEQGNRRIPGGFIWEVGRLEANSSAPFHVKFRCDRPNPAAELTLFVAADGVPEETRTVTVAIEPAAPTPTPSPPNVVPSALDGALSLSSNPARVGQPLTLDVAVANVGTTPLSGVEFRVTLPSQLLARLQPAQSPVPFRAEGGALVFGPIAQLLPNQPVRLTIPCDAAQQGTGDIFLQVRAVGESNVLTRDTPIRVEP</sequence>
<comment type="caution">
    <text evidence="2">The sequence shown here is derived from an EMBL/GenBank/DDBJ whole genome shotgun (WGS) entry which is preliminary data.</text>
</comment>
<dbReference type="AlphaFoldDB" id="A0A5C5WAJ8"/>
<proteinExistence type="predicted"/>
<dbReference type="EMBL" id="SJPH01000002">
    <property type="protein sequence ID" value="TWT47594.1"/>
    <property type="molecule type" value="Genomic_DNA"/>
</dbReference>
<reference evidence="2 3" key="1">
    <citation type="submission" date="2019-02" db="EMBL/GenBank/DDBJ databases">
        <title>Deep-cultivation of Planctomycetes and their phenomic and genomic characterization uncovers novel biology.</title>
        <authorList>
            <person name="Wiegand S."/>
            <person name="Jogler M."/>
            <person name="Boedeker C."/>
            <person name="Pinto D."/>
            <person name="Vollmers J."/>
            <person name="Rivas-Marin E."/>
            <person name="Kohn T."/>
            <person name="Peeters S.H."/>
            <person name="Heuer A."/>
            <person name="Rast P."/>
            <person name="Oberbeckmann S."/>
            <person name="Bunk B."/>
            <person name="Jeske O."/>
            <person name="Meyerdierks A."/>
            <person name="Storesund J.E."/>
            <person name="Kallscheuer N."/>
            <person name="Luecker S."/>
            <person name="Lage O.M."/>
            <person name="Pohl T."/>
            <person name="Merkel B.J."/>
            <person name="Hornburger P."/>
            <person name="Mueller R.-W."/>
            <person name="Bruemmer F."/>
            <person name="Labrenz M."/>
            <person name="Spormann A.M."/>
            <person name="Op Den Camp H."/>
            <person name="Overmann J."/>
            <person name="Amann R."/>
            <person name="Jetten M.S.M."/>
            <person name="Mascher T."/>
            <person name="Medema M.H."/>
            <person name="Devos D.P."/>
            <person name="Kaster A.-K."/>
            <person name="Ovreas L."/>
            <person name="Rohde M."/>
            <person name="Galperin M.Y."/>
            <person name="Jogler C."/>
        </authorList>
    </citation>
    <scope>NUCLEOTIDE SEQUENCE [LARGE SCALE GENOMIC DNA]</scope>
    <source>
        <strain evidence="2 3">Pla111</strain>
    </source>
</reference>
<feature type="region of interest" description="Disordered" evidence="1">
    <location>
        <begin position="1"/>
        <end position="20"/>
    </location>
</feature>
<dbReference type="Gene3D" id="2.60.40.10">
    <property type="entry name" value="Immunoglobulins"/>
    <property type="match status" value="2"/>
</dbReference>
<dbReference type="InterPro" id="IPR013783">
    <property type="entry name" value="Ig-like_fold"/>
</dbReference>
<dbReference type="InterPro" id="IPR008964">
    <property type="entry name" value="Invasin/intimin_cell_adhesion"/>
</dbReference>
<gene>
    <name evidence="2" type="ORF">Pla111_12090</name>
</gene>
<keyword evidence="3" id="KW-1185">Reference proteome</keyword>
<protein>
    <submittedName>
        <fullName evidence="2">Bacterial Ig-like domain (Group 1)</fullName>
    </submittedName>
</protein>
<accession>A0A5C5WAJ8</accession>
<evidence type="ECO:0000256" key="1">
    <source>
        <dbReference type="SAM" id="MobiDB-lite"/>
    </source>
</evidence>
<name>A0A5C5WAJ8_9BACT</name>
<evidence type="ECO:0000313" key="2">
    <source>
        <dbReference type="EMBL" id="TWT47594.1"/>
    </source>
</evidence>